<protein>
    <submittedName>
        <fullName evidence="9">Uncharacterized protein</fullName>
    </submittedName>
</protein>
<keyword evidence="3" id="KW-0813">Transport</keyword>
<evidence type="ECO:0000256" key="6">
    <source>
        <dbReference type="ARBA" id="ARBA00022989"/>
    </source>
</evidence>
<accession>A0ABD2VFY5</accession>
<evidence type="ECO:0000256" key="2">
    <source>
        <dbReference type="ARBA" id="ARBA00009977"/>
    </source>
</evidence>
<comment type="similarity">
    <text evidence="2">Belongs to the GLUTAMINE DUMPER 1 (TC 9.B.60) family.</text>
</comment>
<evidence type="ECO:0000256" key="7">
    <source>
        <dbReference type="ARBA" id="ARBA00023136"/>
    </source>
</evidence>
<keyword evidence="5" id="KW-0029">Amino-acid transport</keyword>
<dbReference type="EMBL" id="JBJKTR010000002">
    <property type="protein sequence ID" value="KAL3378566.1"/>
    <property type="molecule type" value="Genomic_DNA"/>
</dbReference>
<sequence length="149" mass="16686">PIISPLINTTKNKYNISNINQYHRREKKHMSMSSSMMMMKPSHNATSTLLVDSGITRWNSPVPYLFGGIAIILGLIALTLLVVTCSYKKPSTEESSSRSINVNDSDRGQAVELMKPEMEPKFVVIMPGDYNPTWLAMPTLPIRYGPDQV</sequence>
<name>A0ABD2VFY5_9SOLN</name>
<feature type="non-terminal residue" evidence="9">
    <location>
        <position position="1"/>
    </location>
</feature>
<dbReference type="Proteomes" id="UP001627284">
    <property type="component" value="Unassembled WGS sequence"/>
</dbReference>
<organism evidence="9 10">
    <name type="scientific">Solanum stoloniferum</name>
    <dbReference type="NCBI Taxonomy" id="62892"/>
    <lineage>
        <taxon>Eukaryota</taxon>
        <taxon>Viridiplantae</taxon>
        <taxon>Streptophyta</taxon>
        <taxon>Embryophyta</taxon>
        <taxon>Tracheophyta</taxon>
        <taxon>Spermatophyta</taxon>
        <taxon>Magnoliopsida</taxon>
        <taxon>eudicotyledons</taxon>
        <taxon>Gunneridae</taxon>
        <taxon>Pentapetalae</taxon>
        <taxon>asterids</taxon>
        <taxon>lamiids</taxon>
        <taxon>Solanales</taxon>
        <taxon>Solanaceae</taxon>
        <taxon>Solanoideae</taxon>
        <taxon>Solaneae</taxon>
        <taxon>Solanum</taxon>
    </lineage>
</organism>
<proteinExistence type="inferred from homology"/>
<evidence type="ECO:0000256" key="4">
    <source>
        <dbReference type="ARBA" id="ARBA00022692"/>
    </source>
</evidence>
<dbReference type="AlphaFoldDB" id="A0ABD2VFY5"/>
<dbReference type="PANTHER" id="PTHR33228:SF76">
    <property type="entry name" value="PROTEIN GLUTAMINE DUMPER 7"/>
    <property type="match status" value="1"/>
</dbReference>
<dbReference type="InterPro" id="IPR040359">
    <property type="entry name" value="GDU"/>
</dbReference>
<dbReference type="PANTHER" id="PTHR33228">
    <property type="entry name" value="PROTEIN GLUTAMINE DUMPER 4-RELATED"/>
    <property type="match status" value="1"/>
</dbReference>
<evidence type="ECO:0000313" key="10">
    <source>
        <dbReference type="Proteomes" id="UP001627284"/>
    </source>
</evidence>
<evidence type="ECO:0000256" key="8">
    <source>
        <dbReference type="SAM" id="Phobius"/>
    </source>
</evidence>
<reference evidence="9 10" key="1">
    <citation type="submission" date="2024-05" db="EMBL/GenBank/DDBJ databases">
        <title>De novo assembly of an allotetraploid wild potato.</title>
        <authorList>
            <person name="Hosaka A.J."/>
        </authorList>
    </citation>
    <scope>NUCLEOTIDE SEQUENCE [LARGE SCALE GENOMIC DNA]</scope>
    <source>
        <tissue evidence="9">Young leaves</tissue>
    </source>
</reference>
<keyword evidence="10" id="KW-1185">Reference proteome</keyword>
<dbReference type="GO" id="GO:0016020">
    <property type="term" value="C:membrane"/>
    <property type="evidence" value="ECO:0007669"/>
    <property type="project" value="UniProtKB-SubCell"/>
</dbReference>
<feature type="transmembrane region" description="Helical" evidence="8">
    <location>
        <begin position="64"/>
        <end position="87"/>
    </location>
</feature>
<evidence type="ECO:0000256" key="5">
    <source>
        <dbReference type="ARBA" id="ARBA00022970"/>
    </source>
</evidence>
<comment type="subcellular location">
    <subcellularLocation>
        <location evidence="1">Membrane</location>
        <topology evidence="1">Single-pass membrane protein</topology>
    </subcellularLocation>
</comment>
<comment type="caution">
    <text evidence="9">The sequence shown here is derived from an EMBL/GenBank/DDBJ whole genome shotgun (WGS) entry which is preliminary data.</text>
</comment>
<evidence type="ECO:0000256" key="1">
    <source>
        <dbReference type="ARBA" id="ARBA00004167"/>
    </source>
</evidence>
<keyword evidence="4 8" id="KW-0812">Transmembrane</keyword>
<evidence type="ECO:0000313" key="9">
    <source>
        <dbReference type="EMBL" id="KAL3378566.1"/>
    </source>
</evidence>
<evidence type="ECO:0000256" key="3">
    <source>
        <dbReference type="ARBA" id="ARBA00022448"/>
    </source>
</evidence>
<dbReference type="GO" id="GO:0080143">
    <property type="term" value="P:regulation of amino acid export"/>
    <property type="evidence" value="ECO:0007669"/>
    <property type="project" value="UniProtKB-ARBA"/>
</dbReference>
<dbReference type="GO" id="GO:0006865">
    <property type="term" value="P:amino acid transport"/>
    <property type="evidence" value="ECO:0007669"/>
    <property type="project" value="UniProtKB-KW"/>
</dbReference>
<keyword evidence="7 8" id="KW-0472">Membrane</keyword>
<keyword evidence="6 8" id="KW-1133">Transmembrane helix</keyword>
<gene>
    <name evidence="9" type="ORF">AABB24_004475</name>
</gene>